<evidence type="ECO:0000256" key="2">
    <source>
        <dbReference type="ARBA" id="ARBA00005336"/>
    </source>
</evidence>
<keyword evidence="4 7" id="KW-0732">Signal</keyword>
<dbReference type="OrthoDB" id="9803863at2"/>
<keyword evidence="11" id="KW-1185">Reference proteome</keyword>
<dbReference type="SUPFAM" id="SSF52279">
    <property type="entry name" value="Beta-D-glucan exohydrolase, C-terminal domain"/>
    <property type="match status" value="1"/>
</dbReference>
<organism evidence="10 11">
    <name type="scientific">Kribbella steppae</name>
    <dbReference type="NCBI Taxonomy" id="2512223"/>
    <lineage>
        <taxon>Bacteria</taxon>
        <taxon>Bacillati</taxon>
        <taxon>Actinomycetota</taxon>
        <taxon>Actinomycetes</taxon>
        <taxon>Propionibacteriales</taxon>
        <taxon>Kribbellaceae</taxon>
        <taxon>Kribbella</taxon>
    </lineage>
</organism>
<dbReference type="InterPro" id="IPR017853">
    <property type="entry name" value="GH"/>
</dbReference>
<feature type="domain" description="Glycoside hydrolase family 3 N-terminal" evidence="8">
    <location>
        <begin position="86"/>
        <end position="415"/>
    </location>
</feature>
<comment type="caution">
    <text evidence="10">The sequence shown here is derived from an EMBL/GenBank/DDBJ whole genome shotgun (WGS) entry which is preliminary data.</text>
</comment>
<evidence type="ECO:0000256" key="6">
    <source>
        <dbReference type="ARBA" id="ARBA00023295"/>
    </source>
</evidence>
<accession>A0A4R2H3S5</accession>
<proteinExistence type="inferred from homology"/>
<dbReference type="InterPro" id="IPR001764">
    <property type="entry name" value="Glyco_hydro_3_N"/>
</dbReference>
<dbReference type="PRINTS" id="PR00133">
    <property type="entry name" value="GLHYDRLASE3"/>
</dbReference>
<evidence type="ECO:0000313" key="11">
    <source>
        <dbReference type="Proteomes" id="UP000294508"/>
    </source>
</evidence>
<evidence type="ECO:0000259" key="8">
    <source>
        <dbReference type="Pfam" id="PF00933"/>
    </source>
</evidence>
<evidence type="ECO:0000313" key="10">
    <source>
        <dbReference type="EMBL" id="TCO19753.1"/>
    </source>
</evidence>
<comment type="catalytic activity">
    <reaction evidence="1">
        <text>Hydrolysis of terminal, non-reducing beta-D-glucosyl residues with release of beta-D-glucose.</text>
        <dbReference type="EC" id="3.2.1.21"/>
    </reaction>
</comment>
<gene>
    <name evidence="10" type="ORF">EV652_113152</name>
</gene>
<dbReference type="Gene3D" id="3.40.50.1700">
    <property type="entry name" value="Glycoside hydrolase family 3 C-terminal domain"/>
    <property type="match status" value="1"/>
</dbReference>
<feature type="chain" id="PRO_5020733573" description="beta-glucosidase" evidence="7">
    <location>
        <begin position="37"/>
        <end position="679"/>
    </location>
</feature>
<feature type="signal peptide" evidence="7">
    <location>
        <begin position="1"/>
        <end position="36"/>
    </location>
</feature>
<dbReference type="GO" id="GO:0008422">
    <property type="term" value="F:beta-glucosidase activity"/>
    <property type="evidence" value="ECO:0007669"/>
    <property type="project" value="UniProtKB-EC"/>
</dbReference>
<name>A0A4R2H3S5_9ACTN</name>
<reference evidence="10 11" key="1">
    <citation type="journal article" date="2015" name="Stand. Genomic Sci.">
        <title>Genomic Encyclopedia of Bacterial and Archaeal Type Strains, Phase III: the genomes of soil and plant-associated and newly described type strains.</title>
        <authorList>
            <person name="Whitman W.B."/>
            <person name="Woyke T."/>
            <person name="Klenk H.P."/>
            <person name="Zhou Y."/>
            <person name="Lilburn T.G."/>
            <person name="Beck B.J."/>
            <person name="De Vos P."/>
            <person name="Vandamme P."/>
            <person name="Eisen J.A."/>
            <person name="Garrity G."/>
            <person name="Hugenholtz P."/>
            <person name="Kyrpides N.C."/>
        </authorList>
    </citation>
    <scope>NUCLEOTIDE SEQUENCE [LARGE SCALE GENOMIC DNA]</scope>
    <source>
        <strain evidence="10 11">VKM Ac-2572</strain>
    </source>
</reference>
<dbReference type="InterPro" id="IPR036881">
    <property type="entry name" value="Glyco_hydro_3_C_sf"/>
</dbReference>
<dbReference type="SUPFAM" id="SSF51445">
    <property type="entry name" value="(Trans)glycosidases"/>
    <property type="match status" value="1"/>
</dbReference>
<sequence>MRLSESPRSIWARRTTHTAIAGALVLALVATPSADAARTAFAADPGLTSYPTDAFGRPLISNTGQAYLDPKLPVRSRVQDLLSRMTLEEKVGQMTQAERGAVSDDPSLVTAWRLGSVLSGGGSVPTPNTPQAWADMVDRFQAAALQTRLQIPLVYGVDSVHGHGNLLGATVFPHNIGLGSTRDPRLVERIEHVVAEETRATGPQWAFAPCVCVARDTRWGRTYESFAEDPELVTRFASAIEGFQGTRLTDADRVLATAKHYAGDGDTEFDTAAGDYTIDQGVTITNRHDFARIDLAPYQAAVRRHDTGTVMPSFSSVDWTEDGIGNPIKMHANRELITDELKGKLGFDGFVISDWEGIHQIPGDWPTQVRTGVNAGTDMFMEPFSALQFETTLLDEVRAGRVSQARIDDAVRRILAKKFELGLFEKPYTDRTHLAEVGSADHRALAREAVAKSQVLLKNTDGLLPLRKDAKVYVAGRNADDMGNQAGGWTLSWQGASGQHRLPGNTILDGIQQVAPGAQVTYSKDGSAPTAGSDVAVVVVGETPYAEGFGDVGGPEWAFDPEDGGVPREAKSLDLQAVDQAVIDKVCGAIAKCVVLVVSGRPQVIPPAQLSTIDALVASWLPGSQGEGVADVLFGQRPFTGKLSHTWPRSADQEPINIGDRGYDPLYRFGWGLRTTVSR</sequence>
<evidence type="ECO:0000256" key="3">
    <source>
        <dbReference type="ARBA" id="ARBA00012744"/>
    </source>
</evidence>
<dbReference type="AlphaFoldDB" id="A0A4R2H3S5"/>
<dbReference type="InterPro" id="IPR036962">
    <property type="entry name" value="Glyco_hydro_3_N_sf"/>
</dbReference>
<dbReference type="GO" id="GO:0009251">
    <property type="term" value="P:glucan catabolic process"/>
    <property type="evidence" value="ECO:0007669"/>
    <property type="project" value="TreeGrafter"/>
</dbReference>
<dbReference type="Pfam" id="PF00933">
    <property type="entry name" value="Glyco_hydro_3"/>
    <property type="match status" value="1"/>
</dbReference>
<feature type="domain" description="Glycoside hydrolase family 3 C-terminal" evidence="9">
    <location>
        <begin position="455"/>
        <end position="673"/>
    </location>
</feature>
<comment type="similarity">
    <text evidence="2">Belongs to the glycosyl hydrolase 3 family.</text>
</comment>
<dbReference type="Gene3D" id="3.20.20.300">
    <property type="entry name" value="Glycoside hydrolase, family 3, N-terminal domain"/>
    <property type="match status" value="1"/>
</dbReference>
<evidence type="ECO:0000256" key="5">
    <source>
        <dbReference type="ARBA" id="ARBA00022801"/>
    </source>
</evidence>
<evidence type="ECO:0000256" key="1">
    <source>
        <dbReference type="ARBA" id="ARBA00000448"/>
    </source>
</evidence>
<dbReference type="PANTHER" id="PTHR30620">
    <property type="entry name" value="PERIPLASMIC BETA-GLUCOSIDASE-RELATED"/>
    <property type="match status" value="1"/>
</dbReference>
<dbReference type="EMBL" id="SLWN01000013">
    <property type="protein sequence ID" value="TCO19753.1"/>
    <property type="molecule type" value="Genomic_DNA"/>
</dbReference>
<dbReference type="InterPro" id="IPR051915">
    <property type="entry name" value="Cellulose_Degrad_GH3"/>
</dbReference>
<dbReference type="RefSeq" id="WP_132213216.1">
    <property type="nucleotide sequence ID" value="NZ_SLWN01000013.1"/>
</dbReference>
<evidence type="ECO:0000259" key="9">
    <source>
        <dbReference type="Pfam" id="PF01915"/>
    </source>
</evidence>
<keyword evidence="5" id="KW-0378">Hydrolase</keyword>
<evidence type="ECO:0000256" key="7">
    <source>
        <dbReference type="SAM" id="SignalP"/>
    </source>
</evidence>
<dbReference type="InterPro" id="IPR002772">
    <property type="entry name" value="Glyco_hydro_3_C"/>
</dbReference>
<protein>
    <recommendedName>
        <fullName evidence="3">beta-glucosidase</fullName>
        <ecNumber evidence="3">3.2.1.21</ecNumber>
    </recommendedName>
</protein>
<dbReference type="Proteomes" id="UP000294508">
    <property type="component" value="Unassembled WGS sequence"/>
</dbReference>
<dbReference type="EC" id="3.2.1.21" evidence="3"/>
<keyword evidence="6" id="KW-0326">Glycosidase</keyword>
<dbReference type="Pfam" id="PF01915">
    <property type="entry name" value="Glyco_hydro_3_C"/>
    <property type="match status" value="1"/>
</dbReference>
<evidence type="ECO:0000256" key="4">
    <source>
        <dbReference type="ARBA" id="ARBA00022729"/>
    </source>
</evidence>
<dbReference type="PANTHER" id="PTHR30620:SF16">
    <property type="entry name" value="LYSOSOMAL BETA GLUCOSIDASE"/>
    <property type="match status" value="1"/>
</dbReference>